<dbReference type="PANTHER" id="PTHR38340">
    <property type="entry name" value="S-LAYER PROTEIN"/>
    <property type="match status" value="1"/>
</dbReference>
<dbReference type="InterPro" id="IPR018511">
    <property type="entry name" value="Hemolysin-typ_Ca-bd_CS"/>
</dbReference>
<dbReference type="InterPro" id="IPR036844">
    <property type="entry name" value="Hint_dom_sf"/>
</dbReference>
<dbReference type="InterPro" id="IPR001343">
    <property type="entry name" value="Hemolysn_Ca-bd"/>
</dbReference>
<feature type="region of interest" description="Disordered" evidence="3">
    <location>
        <begin position="574"/>
        <end position="646"/>
    </location>
</feature>
<reference evidence="6" key="1">
    <citation type="submission" date="2016-10" db="EMBL/GenBank/DDBJ databases">
        <authorList>
            <person name="Varghese N."/>
            <person name="Submissions S."/>
        </authorList>
    </citation>
    <scope>NUCLEOTIDE SEQUENCE [LARGE SCALE GENOMIC DNA]</scope>
    <source>
        <strain evidence="6">DSM 28463</strain>
    </source>
</reference>
<dbReference type="RefSeq" id="WP_177193930.1">
    <property type="nucleotide sequence ID" value="NZ_FOVP01000033.1"/>
</dbReference>
<dbReference type="SUPFAM" id="SSF51294">
    <property type="entry name" value="Hedgehog/intein (Hint) domain"/>
    <property type="match status" value="1"/>
</dbReference>
<dbReference type="PANTHER" id="PTHR38340:SF1">
    <property type="entry name" value="S-LAYER PROTEIN"/>
    <property type="match status" value="1"/>
</dbReference>
<dbReference type="AlphaFoldDB" id="A0A1I5GM23"/>
<dbReference type="STRING" id="1005928.SAMN04487859_13317"/>
<dbReference type="PROSITE" id="PS00330">
    <property type="entry name" value="HEMOLYSIN_CALCIUM"/>
    <property type="match status" value="2"/>
</dbReference>
<feature type="domain" description="Hedgehog/Intein (Hint)" evidence="4">
    <location>
        <begin position="748"/>
        <end position="886"/>
    </location>
</feature>
<dbReference type="EMBL" id="FOVP01000033">
    <property type="protein sequence ID" value="SFO37058.1"/>
    <property type="molecule type" value="Genomic_DNA"/>
</dbReference>
<dbReference type="GO" id="GO:0005576">
    <property type="term" value="C:extracellular region"/>
    <property type="evidence" value="ECO:0007669"/>
    <property type="project" value="UniProtKB-SubCell"/>
</dbReference>
<dbReference type="Pfam" id="PF00353">
    <property type="entry name" value="HemolysinCabind"/>
    <property type="match status" value="4"/>
</dbReference>
<dbReference type="SUPFAM" id="SSF51120">
    <property type="entry name" value="beta-Roll"/>
    <property type="match status" value="3"/>
</dbReference>
<feature type="compositionally biased region" description="Low complexity" evidence="3">
    <location>
        <begin position="584"/>
        <end position="594"/>
    </location>
</feature>
<dbReference type="InterPro" id="IPR011049">
    <property type="entry name" value="Serralysin-like_metalloprot_C"/>
</dbReference>
<dbReference type="Proteomes" id="UP000198599">
    <property type="component" value="Unassembled WGS sequence"/>
</dbReference>
<dbReference type="InterPro" id="IPR050557">
    <property type="entry name" value="RTX_toxin/Mannuronan_C5-epim"/>
</dbReference>
<organism evidence="5 6">
    <name type="scientific">Roseovarius lutimaris</name>
    <dbReference type="NCBI Taxonomy" id="1005928"/>
    <lineage>
        <taxon>Bacteria</taxon>
        <taxon>Pseudomonadati</taxon>
        <taxon>Pseudomonadota</taxon>
        <taxon>Alphaproteobacteria</taxon>
        <taxon>Rhodobacterales</taxon>
        <taxon>Roseobacteraceae</taxon>
        <taxon>Roseovarius</taxon>
    </lineage>
</organism>
<comment type="subcellular location">
    <subcellularLocation>
        <location evidence="1">Secreted</location>
    </subcellularLocation>
</comment>
<dbReference type="PRINTS" id="PR00313">
    <property type="entry name" value="CABNDNGRPT"/>
</dbReference>
<proteinExistence type="predicted"/>
<name>A0A1I5GM23_9RHOB</name>
<sequence>MAIGYLVSLGNRSLETGDAISATQSTFNIDSTLGPGQWTWSGIWSNDGAFYSDVTDTGSYFLGGDGNVYFTPDNFFTDSGRASVVSAPGYSDTTDGVVDGTAGDDLIDTEFTDAQGDAVDLDAPSSKNDSIDAGAGRDTVIAGDGDDTVRGGTGDDLIFGDGGDSGNFAGTIGTFTLNAANISESGTGTDGPLGQFATYDSVATTDVGTVVQMRVTVVDVEDPNMEVDLADSIGLNADSAVAAGTGVTFRFEFFNQATGEPIRIDGALTFRDIDTSAESVSAASGDTTGLALSGDPATNLTATATADKLSAGSDGTSSGFADENHWAQFLFEGQSSLDFTMTSRAGFTAYGFGSFDFSNAPVITGPTPGTMNDLLDGGEGDDTIFGEAGDDRIVLSDGFGNDVITGGEAGETAGDTLDLSAVTGATRVDLTAADPEGGSVSDATSTATFSEIENIILGGGIDTLVLADGSGNDAVTGFAAPTDNGDGTFSGGDQLDVSALHDLTGNPVNTADAVVTSDADGNAVLGFPGGESLTLIGVAPAAVSDPPALAAMGVPAPGTVDGTAGADIINTAYTGDPEGDLIDANDAADGSNDDTVLAGDGNDTVLAGLGDDSVRAGAGDDSVSGGDGDDTLLGGDGDDSLVGGAGGDSLVGGMGADTLAVAQGDTAEGGDGDDLFVLGDLAEADSGAITITGGEGGETTGDTLRLTPDISRADINFTNTDDATGGLAGSFTTADGSVVTFNEIENIICFTPGARILTQFGERAIEQLHLGDMVVTRDHGLQPIRWIGQRSVPGIGDFAPISVASSVMQGSRDELLVSPQHRILFTGYRAELLFGESEVLVAAKHLVNDRDVRICPCDEVTYIHIMFDRHEVIYAEGIATESFHAGDTALSAVTAAAREELFAIFPELRSAPGRHRETARHCLKRHEAQLLRGESSNDRMA</sequence>
<evidence type="ECO:0000313" key="6">
    <source>
        <dbReference type="Proteomes" id="UP000198599"/>
    </source>
</evidence>
<evidence type="ECO:0000256" key="1">
    <source>
        <dbReference type="ARBA" id="ARBA00004613"/>
    </source>
</evidence>
<evidence type="ECO:0000256" key="3">
    <source>
        <dbReference type="SAM" id="MobiDB-lite"/>
    </source>
</evidence>
<feature type="region of interest" description="Disordered" evidence="3">
    <location>
        <begin position="118"/>
        <end position="147"/>
    </location>
</feature>
<accession>A0A1I5GM23</accession>
<evidence type="ECO:0000313" key="5">
    <source>
        <dbReference type="EMBL" id="SFO37058.1"/>
    </source>
</evidence>
<gene>
    <name evidence="5" type="ORF">SAMN04487859_13317</name>
</gene>
<evidence type="ECO:0000256" key="2">
    <source>
        <dbReference type="ARBA" id="ARBA00022525"/>
    </source>
</evidence>
<protein>
    <submittedName>
        <fullName evidence="5">Ca2+-binding protein, RTX toxin-related</fullName>
    </submittedName>
</protein>
<dbReference type="Pfam" id="PF13403">
    <property type="entry name" value="Hint_2"/>
    <property type="match status" value="1"/>
</dbReference>
<evidence type="ECO:0000259" key="4">
    <source>
        <dbReference type="Pfam" id="PF13403"/>
    </source>
</evidence>
<keyword evidence="2" id="KW-0964">Secreted</keyword>
<dbReference type="GO" id="GO:0005509">
    <property type="term" value="F:calcium ion binding"/>
    <property type="evidence" value="ECO:0007669"/>
    <property type="project" value="InterPro"/>
</dbReference>
<dbReference type="InterPro" id="IPR028992">
    <property type="entry name" value="Hedgehog/Intein_dom"/>
</dbReference>
<dbReference type="Gene3D" id="2.150.10.10">
    <property type="entry name" value="Serralysin-like metalloprotease, C-terminal"/>
    <property type="match status" value="2"/>
</dbReference>
<keyword evidence="6" id="KW-1185">Reference proteome</keyword>